<dbReference type="InterPro" id="IPR005565">
    <property type="entry name" value="Hemolysn_activator_HlyB_C"/>
</dbReference>
<dbReference type="PANTHER" id="PTHR34597:SF1">
    <property type="entry name" value="HEME_HEMOPEXIN TRANSPORTER PROTEIN HUXB"/>
    <property type="match status" value="1"/>
</dbReference>
<dbReference type="GO" id="GO:0046819">
    <property type="term" value="P:protein secretion by the type V secretion system"/>
    <property type="evidence" value="ECO:0007669"/>
    <property type="project" value="TreeGrafter"/>
</dbReference>
<dbReference type="GO" id="GO:0098046">
    <property type="term" value="C:type V protein secretion system complex"/>
    <property type="evidence" value="ECO:0007669"/>
    <property type="project" value="TreeGrafter"/>
</dbReference>
<sequence>MQHSAFHHTRADCSNKLLELLATNSHRDYYPHQAQEQHPSVYYIDSKDLHADTSVAHENMAQPSTVAQSSAQSIRTAALEPTISVETDATLFKGSAFSSCSASNFWVPPFTHNLPTHQALIAATSHKTVQNHHERSSAVQACAQTTSHSYTDTKTSASLAPARPAPLKGLISHIGHLNALLTHTISTALLCLGLNVAFGTTPAEAVPFANDYLPLMVSEIQQTQLQLQSQQQTAPLIAKSAALNPEEVDAVLSASKDSQLKPQLPLHHSSLLKHPYPVKQQTLFLAQDMSSQLPLTASLTPAGLASDQVQIFGHSSNFYQQRSGYSPFLKTALDAPAEATTIAYNASSARPRAATSTSTRAASSATTTSHKATQAAAATAATMAAKAAVTATKAPVQARATRAASSTRAQQTALRANTERVNKNIKRSSPMTLSKINLLSAPHLESAALTSGAQESLKSYLGRPIDAQLLNRVLQQLTHYYQDENGYDKAQAYLPAQAIENGEVKFVVAAPALHKVQVKNNSSTSQRYLDYLLSDIYALEGEPIQREELFNRMLRLSDLGVFSLPGHFKTVDPNGLQQDLILEANEFKHRFGVYLFTDNYGTETSGRYRFGGQLRINNILGLADQLHLFYARTNEQQNNYSINYELPITPHGTALGVDFSYNDYELSGWYRDLGAQGNSYTLEGYVREPLYRDAFNSVSLKAGVRYRDLEDEFSSFDLKFNKHSVVGYAELNGFKYFGKMKSNVFGFMQRFSFGHLTNDDEWGLWEDQDYVISNSNLNLHLMLDSNWSTDTDLTMQLADHPLEGSEQFSAAGPYGLKAFSSSDLSGDSGVVLSQSVTFKPWTDRGLTFTPHIEIGHIDNKNQAGDSGASGGLTMQYVTNVGFNFNVDLSHTIGERPMYAEDDGRINFTFSYLFI</sequence>
<keyword evidence="1" id="KW-1134">Transmembrane beta strand</keyword>
<feature type="region of interest" description="Disordered" evidence="4">
    <location>
        <begin position="399"/>
        <end position="427"/>
    </location>
</feature>
<keyword evidence="3" id="KW-0998">Cell outer membrane</keyword>
<dbReference type="EMBL" id="DXEV01000061">
    <property type="protein sequence ID" value="HIX56457.1"/>
    <property type="molecule type" value="Genomic_DNA"/>
</dbReference>
<evidence type="ECO:0000256" key="3">
    <source>
        <dbReference type="ARBA" id="ARBA00023237"/>
    </source>
</evidence>
<dbReference type="Gene3D" id="2.40.160.50">
    <property type="entry name" value="membrane protein fhac: a member of the omp85/tpsb transporter family"/>
    <property type="match status" value="1"/>
</dbReference>
<evidence type="ECO:0000256" key="2">
    <source>
        <dbReference type="ARBA" id="ARBA00022692"/>
    </source>
</evidence>
<dbReference type="Gene3D" id="3.10.20.310">
    <property type="entry name" value="membrane protein fhac"/>
    <property type="match status" value="1"/>
</dbReference>
<comment type="caution">
    <text evidence="7">The sequence shown here is derived from an EMBL/GenBank/DDBJ whole genome shotgun (WGS) entry which is preliminary data.</text>
</comment>
<dbReference type="Proteomes" id="UP000886829">
    <property type="component" value="Unassembled WGS sequence"/>
</dbReference>
<dbReference type="PANTHER" id="PTHR34597">
    <property type="entry name" value="SLR1661 PROTEIN"/>
    <property type="match status" value="1"/>
</dbReference>
<keyword evidence="1" id="KW-0472">Membrane</keyword>
<evidence type="ECO:0000256" key="1">
    <source>
        <dbReference type="ARBA" id="ARBA00022452"/>
    </source>
</evidence>
<evidence type="ECO:0000313" key="8">
    <source>
        <dbReference type="Proteomes" id="UP000886829"/>
    </source>
</evidence>
<proteinExistence type="predicted"/>
<evidence type="ECO:0000259" key="5">
    <source>
        <dbReference type="Pfam" id="PF03865"/>
    </source>
</evidence>
<evidence type="ECO:0000259" key="6">
    <source>
        <dbReference type="Pfam" id="PF08479"/>
    </source>
</evidence>
<feature type="domain" description="Haemolysin activator HlyB C-terminal" evidence="5">
    <location>
        <begin position="580"/>
        <end position="869"/>
    </location>
</feature>
<feature type="region of interest" description="Disordered" evidence="4">
    <location>
        <begin position="347"/>
        <end position="369"/>
    </location>
</feature>
<keyword evidence="2" id="KW-0812">Transmembrane</keyword>
<gene>
    <name evidence="7" type="ORF">H9850_03180</name>
</gene>
<dbReference type="Pfam" id="PF08479">
    <property type="entry name" value="POTRA_2"/>
    <property type="match status" value="1"/>
</dbReference>
<dbReference type="GO" id="GO:0008320">
    <property type="term" value="F:protein transmembrane transporter activity"/>
    <property type="evidence" value="ECO:0007669"/>
    <property type="project" value="TreeGrafter"/>
</dbReference>
<dbReference type="InterPro" id="IPR051544">
    <property type="entry name" value="TPS_OM_transporter"/>
</dbReference>
<reference evidence="7" key="2">
    <citation type="submission" date="2021-04" db="EMBL/GenBank/DDBJ databases">
        <authorList>
            <person name="Gilroy R."/>
        </authorList>
    </citation>
    <scope>NUCLEOTIDE SEQUENCE</scope>
    <source>
        <strain evidence="7">USASDec5-558</strain>
    </source>
</reference>
<dbReference type="InterPro" id="IPR013686">
    <property type="entry name" value="Polypept-transport_assoc_ShlB"/>
</dbReference>
<accession>A0A9D1WCT5</accession>
<dbReference type="Pfam" id="PF03865">
    <property type="entry name" value="ShlB"/>
    <property type="match status" value="1"/>
</dbReference>
<feature type="domain" description="Polypeptide-transport-associated ShlB-type" evidence="6">
    <location>
        <begin position="454"/>
        <end position="508"/>
    </location>
</feature>
<evidence type="ECO:0000313" key="7">
    <source>
        <dbReference type="EMBL" id="HIX56457.1"/>
    </source>
</evidence>
<protein>
    <recommendedName>
        <fullName evidence="9">Haemolysin activator HlyB C-terminal domain-containing protein</fullName>
    </recommendedName>
</protein>
<dbReference type="AlphaFoldDB" id="A0A9D1WCT5"/>
<name>A0A9D1WCT5_9GAMM</name>
<reference evidence="7" key="1">
    <citation type="journal article" date="2021" name="PeerJ">
        <title>Extensive microbial diversity within the chicken gut microbiome revealed by metagenomics and culture.</title>
        <authorList>
            <person name="Gilroy R."/>
            <person name="Ravi A."/>
            <person name="Getino M."/>
            <person name="Pursley I."/>
            <person name="Horton D.L."/>
            <person name="Alikhan N.F."/>
            <person name="Baker D."/>
            <person name="Gharbi K."/>
            <person name="Hall N."/>
            <person name="Watson M."/>
            <person name="Adriaenssens E.M."/>
            <person name="Foster-Nyarko E."/>
            <person name="Jarju S."/>
            <person name="Secka A."/>
            <person name="Antonio M."/>
            <person name="Oren A."/>
            <person name="Chaudhuri R.R."/>
            <person name="La Ragione R."/>
            <person name="Hildebrand F."/>
            <person name="Pallen M.J."/>
        </authorList>
    </citation>
    <scope>NUCLEOTIDE SEQUENCE</scope>
    <source>
        <strain evidence="7">USASDec5-558</strain>
    </source>
</reference>
<evidence type="ECO:0000256" key="4">
    <source>
        <dbReference type="SAM" id="MobiDB-lite"/>
    </source>
</evidence>
<evidence type="ECO:0008006" key="9">
    <source>
        <dbReference type="Google" id="ProtNLM"/>
    </source>
</evidence>
<organism evidence="7 8">
    <name type="scientific">Candidatus Anaerobiospirillum pullistercoris</name>
    <dbReference type="NCBI Taxonomy" id="2838452"/>
    <lineage>
        <taxon>Bacteria</taxon>
        <taxon>Pseudomonadati</taxon>
        <taxon>Pseudomonadota</taxon>
        <taxon>Gammaproteobacteria</taxon>
        <taxon>Aeromonadales</taxon>
        <taxon>Succinivibrionaceae</taxon>
        <taxon>Anaerobiospirillum</taxon>
    </lineage>
</organism>
<feature type="compositionally biased region" description="Low complexity" evidence="4">
    <location>
        <begin position="399"/>
        <end position="413"/>
    </location>
</feature>